<name>A0AA88LJ51_CHASR</name>
<organism evidence="2 3">
    <name type="scientific">Channa striata</name>
    <name type="common">Snakehead murrel</name>
    <name type="synonym">Ophicephalus striatus</name>
    <dbReference type="NCBI Taxonomy" id="64152"/>
    <lineage>
        <taxon>Eukaryota</taxon>
        <taxon>Metazoa</taxon>
        <taxon>Chordata</taxon>
        <taxon>Craniata</taxon>
        <taxon>Vertebrata</taxon>
        <taxon>Euteleostomi</taxon>
        <taxon>Actinopterygii</taxon>
        <taxon>Neopterygii</taxon>
        <taxon>Teleostei</taxon>
        <taxon>Neoteleostei</taxon>
        <taxon>Acanthomorphata</taxon>
        <taxon>Anabantaria</taxon>
        <taxon>Anabantiformes</taxon>
        <taxon>Channoidei</taxon>
        <taxon>Channidae</taxon>
        <taxon>Channa</taxon>
    </lineage>
</organism>
<sequence>MWTESRSRRVLGAIRAASTAAAPRARRPVWYRSRLRRVSGGSPPDPHAGPRQPEDPESPRVFHAKHGRHRAMLKIPPRAHAATQGPRRSSREAGGRPVLRARPTSRARARPHPVGSRDCYFQLNYPGSGESRAARGRRREGLSIEAMTDWNAAAQRGRQGLRGTQARASSGLAAGRPGGAAEVSGGAPRAPEMNAATDADYEFELHGRGACPRCCEPKPLRGSESDRAGTAAPRRRRTPAPSQTETPPRVRPSGRALTSRVATSLGTGRFQADERRDLELGAVAQAPGAAAIDGYTAGARAGIAAVLPAGAGPLVQKLESVAVVVESARCTGPTYKERRPSGPIRSVGARIDRECKGKAS</sequence>
<keyword evidence="3" id="KW-1185">Reference proteome</keyword>
<gene>
    <name evidence="2" type="ORF">Q5P01_000314</name>
</gene>
<proteinExistence type="predicted"/>
<accession>A0AA88LJ51</accession>
<feature type="compositionally biased region" description="Basic and acidic residues" evidence="1">
    <location>
        <begin position="215"/>
        <end position="227"/>
    </location>
</feature>
<reference evidence="2" key="1">
    <citation type="submission" date="2023-07" db="EMBL/GenBank/DDBJ databases">
        <title>Chromosome-level Genome Assembly of Striped Snakehead (Channa striata).</title>
        <authorList>
            <person name="Liu H."/>
        </authorList>
    </citation>
    <scope>NUCLEOTIDE SEQUENCE</scope>
    <source>
        <strain evidence="2">Gz</strain>
        <tissue evidence="2">Muscle</tissue>
    </source>
</reference>
<feature type="compositionally biased region" description="Basic residues" evidence="1">
    <location>
        <begin position="24"/>
        <end position="37"/>
    </location>
</feature>
<feature type="region of interest" description="Disordered" evidence="1">
    <location>
        <begin position="214"/>
        <end position="263"/>
    </location>
</feature>
<comment type="caution">
    <text evidence="2">The sequence shown here is derived from an EMBL/GenBank/DDBJ whole genome shotgun (WGS) entry which is preliminary data.</text>
</comment>
<evidence type="ECO:0000313" key="2">
    <source>
        <dbReference type="EMBL" id="KAK2814515.1"/>
    </source>
</evidence>
<evidence type="ECO:0000313" key="3">
    <source>
        <dbReference type="Proteomes" id="UP001187415"/>
    </source>
</evidence>
<protein>
    <submittedName>
        <fullName evidence="2">Uncharacterized protein</fullName>
    </submittedName>
</protein>
<feature type="region of interest" description="Disordered" evidence="1">
    <location>
        <begin position="155"/>
        <end position="193"/>
    </location>
</feature>
<feature type="region of interest" description="Disordered" evidence="1">
    <location>
        <begin position="17"/>
        <end position="115"/>
    </location>
</feature>
<feature type="compositionally biased region" description="Basic residues" evidence="1">
    <location>
        <begin position="62"/>
        <end position="72"/>
    </location>
</feature>
<dbReference type="AlphaFoldDB" id="A0AA88LJ51"/>
<dbReference type="Proteomes" id="UP001187415">
    <property type="component" value="Unassembled WGS sequence"/>
</dbReference>
<evidence type="ECO:0000256" key="1">
    <source>
        <dbReference type="SAM" id="MobiDB-lite"/>
    </source>
</evidence>
<dbReference type="EMBL" id="JAUPFM010000039">
    <property type="protein sequence ID" value="KAK2814515.1"/>
    <property type="molecule type" value="Genomic_DNA"/>
</dbReference>